<keyword evidence="1" id="KW-0175">Coiled coil</keyword>
<gene>
    <name evidence="2" type="ORF">AGERDE_LOCUS5781</name>
</gene>
<dbReference type="InterPro" id="IPR038765">
    <property type="entry name" value="Papain-like_cys_pep_sf"/>
</dbReference>
<protein>
    <submittedName>
        <fullName evidence="2">2973_t:CDS:1</fullName>
    </submittedName>
</protein>
<reference evidence="2" key="1">
    <citation type="submission" date="2021-06" db="EMBL/GenBank/DDBJ databases">
        <authorList>
            <person name="Kallberg Y."/>
            <person name="Tangrot J."/>
            <person name="Rosling A."/>
        </authorList>
    </citation>
    <scope>NUCLEOTIDE SEQUENCE</scope>
    <source>
        <strain evidence="2">MT106</strain>
    </source>
</reference>
<accession>A0A9N9AK82</accession>
<feature type="coiled-coil region" evidence="1">
    <location>
        <begin position="325"/>
        <end position="355"/>
    </location>
</feature>
<sequence length="385" mass="44709">MKEHYKFFWTEFIFGLLSVLLKQKKHKTQLLTEITTLEQNPTPNQTELEAKKKKLRELQDQEKQLSASLPLTTQISILEREIKELENKSIRTQAEETFLTSKKKELDKLLKKQDSANTNNTQPSDKTVLAIVKAGIDLDAMARLFSQLADTDKELVFIPKLNEQYVKDVVNHLCQHKGAGFEDVNNRPLQPNADDCGVYLLGFTRLLSEKPELLKKGVGEMDSQKERSYWRDKRPKASELDDILGNWINIGNKGGSKHQTTSFDENSEIYRQYEKAEEHNKTLPKHFPDTKYEFHLSAVYTSCLLDFKNLPQPQNSKEINENFYSKQIVQLLQNLEKQQQALELEIKNIENKIKQPLTGEQKDLVREFIKVRKEVAEDKKDETET</sequence>
<dbReference type="AlphaFoldDB" id="A0A9N9AK82"/>
<feature type="coiled-coil region" evidence="1">
    <location>
        <begin position="44"/>
        <end position="119"/>
    </location>
</feature>
<evidence type="ECO:0000313" key="3">
    <source>
        <dbReference type="Proteomes" id="UP000789831"/>
    </source>
</evidence>
<name>A0A9N9AK82_9GLOM</name>
<dbReference type="OrthoDB" id="2346468at2759"/>
<comment type="caution">
    <text evidence="2">The sequence shown here is derived from an EMBL/GenBank/DDBJ whole genome shotgun (WGS) entry which is preliminary data.</text>
</comment>
<evidence type="ECO:0000256" key="1">
    <source>
        <dbReference type="SAM" id="Coils"/>
    </source>
</evidence>
<dbReference type="SUPFAM" id="SSF54001">
    <property type="entry name" value="Cysteine proteinases"/>
    <property type="match status" value="1"/>
</dbReference>
<dbReference type="EMBL" id="CAJVPL010000829">
    <property type="protein sequence ID" value="CAG8532520.1"/>
    <property type="molecule type" value="Genomic_DNA"/>
</dbReference>
<evidence type="ECO:0000313" key="2">
    <source>
        <dbReference type="EMBL" id="CAG8532520.1"/>
    </source>
</evidence>
<dbReference type="Gene3D" id="1.10.418.20">
    <property type="match status" value="1"/>
</dbReference>
<organism evidence="2 3">
    <name type="scientific">Ambispora gerdemannii</name>
    <dbReference type="NCBI Taxonomy" id="144530"/>
    <lineage>
        <taxon>Eukaryota</taxon>
        <taxon>Fungi</taxon>
        <taxon>Fungi incertae sedis</taxon>
        <taxon>Mucoromycota</taxon>
        <taxon>Glomeromycotina</taxon>
        <taxon>Glomeromycetes</taxon>
        <taxon>Archaeosporales</taxon>
        <taxon>Ambisporaceae</taxon>
        <taxon>Ambispora</taxon>
    </lineage>
</organism>
<proteinExistence type="predicted"/>
<keyword evidence="3" id="KW-1185">Reference proteome</keyword>
<dbReference type="Proteomes" id="UP000789831">
    <property type="component" value="Unassembled WGS sequence"/>
</dbReference>